<reference evidence="1 2" key="1">
    <citation type="journal article" date="2021" name="Elife">
        <title>Chloroplast acquisition without the gene transfer in kleptoplastic sea slugs, Plakobranchus ocellatus.</title>
        <authorList>
            <person name="Maeda T."/>
            <person name="Takahashi S."/>
            <person name="Yoshida T."/>
            <person name="Shimamura S."/>
            <person name="Takaki Y."/>
            <person name="Nagai Y."/>
            <person name="Toyoda A."/>
            <person name="Suzuki Y."/>
            <person name="Arimoto A."/>
            <person name="Ishii H."/>
            <person name="Satoh N."/>
            <person name="Nishiyama T."/>
            <person name="Hasebe M."/>
            <person name="Maruyama T."/>
            <person name="Minagawa J."/>
            <person name="Obokata J."/>
            <person name="Shigenobu S."/>
        </authorList>
    </citation>
    <scope>NUCLEOTIDE SEQUENCE [LARGE SCALE GENOMIC DNA]</scope>
</reference>
<name>A0AAV4BA84_9GAST</name>
<proteinExistence type="predicted"/>
<evidence type="ECO:0000313" key="2">
    <source>
        <dbReference type="Proteomes" id="UP000735302"/>
    </source>
</evidence>
<dbReference type="Proteomes" id="UP000735302">
    <property type="component" value="Unassembled WGS sequence"/>
</dbReference>
<comment type="caution">
    <text evidence="1">The sequence shown here is derived from an EMBL/GenBank/DDBJ whole genome shotgun (WGS) entry which is preliminary data.</text>
</comment>
<keyword evidence="2" id="KW-1185">Reference proteome</keyword>
<dbReference type="AlphaFoldDB" id="A0AAV4BA84"/>
<accession>A0AAV4BA84</accession>
<organism evidence="1 2">
    <name type="scientific">Plakobranchus ocellatus</name>
    <dbReference type="NCBI Taxonomy" id="259542"/>
    <lineage>
        <taxon>Eukaryota</taxon>
        <taxon>Metazoa</taxon>
        <taxon>Spiralia</taxon>
        <taxon>Lophotrochozoa</taxon>
        <taxon>Mollusca</taxon>
        <taxon>Gastropoda</taxon>
        <taxon>Heterobranchia</taxon>
        <taxon>Euthyneura</taxon>
        <taxon>Panpulmonata</taxon>
        <taxon>Sacoglossa</taxon>
        <taxon>Placobranchoidea</taxon>
        <taxon>Plakobranchidae</taxon>
        <taxon>Plakobranchus</taxon>
    </lineage>
</organism>
<evidence type="ECO:0000313" key="1">
    <source>
        <dbReference type="EMBL" id="GFO16508.1"/>
    </source>
</evidence>
<protein>
    <submittedName>
        <fullName evidence="1">Uncharacterized protein</fullName>
    </submittedName>
</protein>
<dbReference type="EMBL" id="BLXT01004673">
    <property type="protein sequence ID" value="GFO16508.1"/>
    <property type="molecule type" value="Genomic_DNA"/>
</dbReference>
<sequence length="111" mass="12062">MTDWRMTGRVQQMVNARHGKEDDCVDFRKSYSFGADEPPGATVRGEIRPVLVVYVTCSKGHSSEFGGWCGGSVDEVLKEANVTAVGNPGLRPVEKSGENYGPVDLNLCLDL</sequence>
<gene>
    <name evidence="1" type="ORF">PoB_004301300</name>
</gene>